<keyword evidence="3" id="KW-1185">Reference proteome</keyword>
<dbReference type="OrthoDB" id="2328499at2759"/>
<dbReference type="EMBL" id="WTPW01002155">
    <property type="protein sequence ID" value="KAF0395034.1"/>
    <property type="molecule type" value="Genomic_DNA"/>
</dbReference>
<organism evidence="2 3">
    <name type="scientific">Gigaspora margarita</name>
    <dbReference type="NCBI Taxonomy" id="4874"/>
    <lineage>
        <taxon>Eukaryota</taxon>
        <taxon>Fungi</taxon>
        <taxon>Fungi incertae sedis</taxon>
        <taxon>Mucoromycota</taxon>
        <taxon>Glomeromycotina</taxon>
        <taxon>Glomeromycetes</taxon>
        <taxon>Diversisporales</taxon>
        <taxon>Gigasporaceae</taxon>
        <taxon>Gigaspora</taxon>
    </lineage>
</organism>
<accession>A0A8H3X2E1</accession>
<evidence type="ECO:0000256" key="1">
    <source>
        <dbReference type="SAM" id="MobiDB-lite"/>
    </source>
</evidence>
<feature type="compositionally biased region" description="Low complexity" evidence="1">
    <location>
        <begin position="31"/>
        <end position="46"/>
    </location>
</feature>
<feature type="region of interest" description="Disordered" evidence="1">
    <location>
        <begin position="1"/>
        <end position="46"/>
    </location>
</feature>
<evidence type="ECO:0000313" key="3">
    <source>
        <dbReference type="Proteomes" id="UP000439903"/>
    </source>
</evidence>
<proteinExistence type="predicted"/>
<gene>
    <name evidence="2" type="ORF">F8M41_010319</name>
</gene>
<feature type="compositionally biased region" description="Polar residues" evidence="1">
    <location>
        <begin position="16"/>
        <end position="30"/>
    </location>
</feature>
<dbReference type="Proteomes" id="UP000439903">
    <property type="component" value="Unassembled WGS sequence"/>
</dbReference>
<protein>
    <submittedName>
        <fullName evidence="2">Uncharacterized protein</fullName>
    </submittedName>
</protein>
<name>A0A8H3X2E1_GIGMA</name>
<evidence type="ECO:0000313" key="2">
    <source>
        <dbReference type="EMBL" id="KAF0395034.1"/>
    </source>
</evidence>
<sequence length="236" mass="26802">MLLSAKKMIPKKRKPISQSEPSLPTTAQYVQQSQSSTQPIQQSTSQPVAYEIQQSPIVIPDLNTVLNYLDHHIYYDRSTTFAALQTRFGLLTNNLVNDGVDAMLNVLFPNTTRRSRSSTPSLPENFSFEDFEDWSYSPPRSAEVRDNYENELPKDGLNLPGAYFENGNFPCVPRRAHDVPVSFTKSGRTMTSVQLDSGMIPRKLMRFRDFFIVQTISLDALVMDSNETNWVEKVVV</sequence>
<reference evidence="2 3" key="1">
    <citation type="journal article" date="2019" name="Environ. Microbiol.">
        <title>At the nexus of three kingdoms: the genome of the mycorrhizal fungus Gigaspora margarita provides insights into plant, endobacterial and fungal interactions.</title>
        <authorList>
            <person name="Venice F."/>
            <person name="Ghignone S."/>
            <person name="Salvioli di Fossalunga A."/>
            <person name="Amselem J."/>
            <person name="Novero M."/>
            <person name="Xianan X."/>
            <person name="Sedzielewska Toro K."/>
            <person name="Morin E."/>
            <person name="Lipzen A."/>
            <person name="Grigoriev I.V."/>
            <person name="Henrissat B."/>
            <person name="Martin F.M."/>
            <person name="Bonfante P."/>
        </authorList>
    </citation>
    <scope>NUCLEOTIDE SEQUENCE [LARGE SCALE GENOMIC DNA]</scope>
    <source>
        <strain evidence="2 3">BEG34</strain>
    </source>
</reference>
<dbReference type="AlphaFoldDB" id="A0A8H3X2E1"/>
<comment type="caution">
    <text evidence="2">The sequence shown here is derived from an EMBL/GenBank/DDBJ whole genome shotgun (WGS) entry which is preliminary data.</text>
</comment>